<dbReference type="InterPro" id="IPR036855">
    <property type="entry name" value="Znf_CCCH_sf"/>
</dbReference>
<evidence type="ECO:0000256" key="4">
    <source>
        <dbReference type="ARBA" id="ARBA00022723"/>
    </source>
</evidence>
<evidence type="ECO:0000256" key="7">
    <source>
        <dbReference type="ARBA" id="ARBA00022833"/>
    </source>
</evidence>
<protein>
    <recommendedName>
        <fullName evidence="12">mRNA 3'-end-processing protein</fullName>
    </recommendedName>
</protein>
<feature type="zinc finger region" description="C3H1-type" evidence="11">
    <location>
        <begin position="149"/>
        <end position="176"/>
    </location>
</feature>
<accession>A0A9W8D035</accession>
<evidence type="ECO:0000256" key="1">
    <source>
        <dbReference type="ARBA" id="ARBA00004123"/>
    </source>
</evidence>
<keyword evidence="6 11" id="KW-0863">Zinc-finger</keyword>
<evidence type="ECO:0000259" key="13">
    <source>
        <dbReference type="PROSITE" id="PS50103"/>
    </source>
</evidence>
<keyword evidence="7 11" id="KW-0862">Zinc</keyword>
<organism evidence="14 15">
    <name type="scientific">Coemansia biformis</name>
    <dbReference type="NCBI Taxonomy" id="1286918"/>
    <lineage>
        <taxon>Eukaryota</taxon>
        <taxon>Fungi</taxon>
        <taxon>Fungi incertae sedis</taxon>
        <taxon>Zoopagomycota</taxon>
        <taxon>Kickxellomycotina</taxon>
        <taxon>Kickxellomycetes</taxon>
        <taxon>Kickxellales</taxon>
        <taxon>Kickxellaceae</taxon>
        <taxon>Coemansia</taxon>
    </lineage>
</organism>
<evidence type="ECO:0000313" key="15">
    <source>
        <dbReference type="Proteomes" id="UP001143981"/>
    </source>
</evidence>
<comment type="subcellular location">
    <subcellularLocation>
        <location evidence="1 12">Nucleus</location>
    </subcellularLocation>
</comment>
<evidence type="ECO:0000313" key="14">
    <source>
        <dbReference type="EMBL" id="KAJ1734740.1"/>
    </source>
</evidence>
<gene>
    <name evidence="14" type="primary">CPSF4</name>
    <name evidence="14" type="ORF">LPJ61_000909</name>
</gene>
<evidence type="ECO:0000256" key="3">
    <source>
        <dbReference type="ARBA" id="ARBA00022664"/>
    </source>
</evidence>
<keyword evidence="8 12" id="KW-0694">RNA-binding</keyword>
<evidence type="ECO:0000256" key="5">
    <source>
        <dbReference type="ARBA" id="ARBA00022737"/>
    </source>
</evidence>
<name>A0A9W8D035_9FUNG</name>
<keyword evidence="15" id="KW-1185">Reference proteome</keyword>
<feature type="domain" description="C3H1-type" evidence="13">
    <location>
        <begin position="120"/>
        <end position="148"/>
    </location>
</feature>
<evidence type="ECO:0000256" key="9">
    <source>
        <dbReference type="ARBA" id="ARBA00023242"/>
    </source>
</evidence>
<feature type="domain" description="C3H1-type" evidence="13">
    <location>
        <begin position="149"/>
        <end position="176"/>
    </location>
</feature>
<dbReference type="PANTHER" id="PTHR23102:SF24">
    <property type="entry name" value="CLEAVAGE AND POLYADENYLATION SPECIFICITY FACTOR SUBUNIT 4"/>
    <property type="match status" value="1"/>
</dbReference>
<feature type="zinc finger region" description="C3H1-type" evidence="11">
    <location>
        <begin position="56"/>
        <end position="83"/>
    </location>
</feature>
<feature type="domain" description="C3H1-type" evidence="13">
    <location>
        <begin position="56"/>
        <end position="83"/>
    </location>
</feature>
<dbReference type="GO" id="GO:0008270">
    <property type="term" value="F:zinc ion binding"/>
    <property type="evidence" value="ECO:0007669"/>
    <property type="project" value="UniProtKB-KW"/>
</dbReference>
<feature type="zinc finger region" description="C3H1-type" evidence="11">
    <location>
        <begin position="178"/>
        <end position="200"/>
    </location>
</feature>
<dbReference type="PANTHER" id="PTHR23102">
    <property type="entry name" value="CLEAVAGE AND POLYADENYLATION SPECIFICITY FACTOR SUBUNIT 4-RELATED"/>
    <property type="match status" value="1"/>
</dbReference>
<sequence length="225" mass="25785">MAVNAASSTRRGLPRALNTREASDALELDFEQFVRQELRLNVDHTPISQRPPSMNDGKTGVCNYFLKGHCRKGNHCIYRHLSREQSERMLADNRTVVCKHWLRGLCKKENDCEFLHEYNLEKMPKCSFIVNTGVCVNGEDCLFQHIDADQRIKECPWYARGFCKHGSKCRSKHVRTLMCPYYQFGFCPDGTNCRKAHPRFELPKMHPDAPAQLPQAAALPGAMPM</sequence>
<dbReference type="SUPFAM" id="SSF90229">
    <property type="entry name" value="CCCH zinc finger"/>
    <property type="match status" value="3"/>
</dbReference>
<dbReference type="InterPro" id="IPR000571">
    <property type="entry name" value="Znf_CCCH"/>
</dbReference>
<dbReference type="Gene3D" id="4.10.1000.10">
    <property type="entry name" value="Zinc finger, CCCH-type"/>
    <property type="match status" value="3"/>
</dbReference>
<dbReference type="InterPro" id="IPR045348">
    <property type="entry name" value="CPSF4/Yth1"/>
</dbReference>
<dbReference type="Pfam" id="PF00642">
    <property type="entry name" value="zf-CCCH"/>
    <property type="match status" value="1"/>
</dbReference>
<evidence type="ECO:0000256" key="12">
    <source>
        <dbReference type="RuleBase" id="RU369008"/>
    </source>
</evidence>
<dbReference type="SMART" id="SM00356">
    <property type="entry name" value="ZnF_C3H1"/>
    <property type="match status" value="5"/>
</dbReference>
<dbReference type="Proteomes" id="UP001143981">
    <property type="component" value="Unassembled WGS sequence"/>
</dbReference>
<evidence type="ECO:0000256" key="2">
    <source>
        <dbReference type="ARBA" id="ARBA00008907"/>
    </source>
</evidence>
<comment type="caution">
    <text evidence="14">The sequence shown here is derived from an EMBL/GenBank/DDBJ whole genome shotgun (WGS) entry which is preliminary data.</text>
</comment>
<evidence type="ECO:0000256" key="10">
    <source>
        <dbReference type="ARBA" id="ARBA00024826"/>
    </source>
</evidence>
<evidence type="ECO:0000256" key="8">
    <source>
        <dbReference type="ARBA" id="ARBA00022884"/>
    </source>
</evidence>
<feature type="zinc finger region" description="C3H1-type" evidence="11">
    <location>
        <begin position="120"/>
        <end position="148"/>
    </location>
</feature>
<feature type="zinc finger region" description="C3H1-type" evidence="11">
    <location>
        <begin position="92"/>
        <end position="119"/>
    </location>
</feature>
<dbReference type="PROSITE" id="PS50103">
    <property type="entry name" value="ZF_C3H1"/>
    <property type="match status" value="5"/>
</dbReference>
<proteinExistence type="inferred from homology"/>
<comment type="function">
    <text evidence="10 12">Component of the cleavage factor I (CF I) involved in pre-mRNA 3'-end processing.</text>
</comment>
<reference evidence="14" key="1">
    <citation type="submission" date="2022-07" db="EMBL/GenBank/DDBJ databases">
        <title>Phylogenomic reconstructions and comparative analyses of Kickxellomycotina fungi.</title>
        <authorList>
            <person name="Reynolds N.K."/>
            <person name="Stajich J.E."/>
            <person name="Barry K."/>
            <person name="Grigoriev I.V."/>
            <person name="Crous P."/>
            <person name="Smith M.E."/>
        </authorList>
    </citation>
    <scope>NUCLEOTIDE SEQUENCE</scope>
    <source>
        <strain evidence="14">BCRC 34381</strain>
    </source>
</reference>
<keyword evidence="3 12" id="KW-0507">mRNA processing</keyword>
<keyword evidence="9 12" id="KW-0539">Nucleus</keyword>
<dbReference type="GO" id="GO:0031124">
    <property type="term" value="P:mRNA 3'-end processing"/>
    <property type="evidence" value="ECO:0007669"/>
    <property type="project" value="UniProtKB-UniRule"/>
</dbReference>
<dbReference type="GO" id="GO:0003723">
    <property type="term" value="F:RNA binding"/>
    <property type="evidence" value="ECO:0007669"/>
    <property type="project" value="UniProtKB-UniRule"/>
</dbReference>
<comment type="similarity">
    <text evidence="2 12">Belongs to the CPSF4/YTH1 family.</text>
</comment>
<dbReference type="OrthoDB" id="1914176at2759"/>
<keyword evidence="4 11" id="KW-0479">Metal-binding</keyword>
<feature type="domain" description="C3H1-type" evidence="13">
    <location>
        <begin position="92"/>
        <end position="119"/>
    </location>
</feature>
<dbReference type="FunFam" id="4.10.1000.10:FF:000017">
    <property type="entry name" value="Cleavage and polyadenylation specificity factor 30 kDa subunit"/>
    <property type="match status" value="1"/>
</dbReference>
<keyword evidence="5 12" id="KW-0677">Repeat</keyword>
<dbReference type="EMBL" id="JANBOI010000059">
    <property type="protein sequence ID" value="KAJ1734740.1"/>
    <property type="molecule type" value="Genomic_DNA"/>
</dbReference>
<evidence type="ECO:0000256" key="6">
    <source>
        <dbReference type="ARBA" id="ARBA00022771"/>
    </source>
</evidence>
<dbReference type="AlphaFoldDB" id="A0A9W8D035"/>
<evidence type="ECO:0000256" key="11">
    <source>
        <dbReference type="PROSITE-ProRule" id="PRU00723"/>
    </source>
</evidence>
<dbReference type="GO" id="GO:0005634">
    <property type="term" value="C:nucleus"/>
    <property type="evidence" value="ECO:0007669"/>
    <property type="project" value="UniProtKB-SubCell"/>
</dbReference>
<feature type="domain" description="C3H1-type" evidence="13">
    <location>
        <begin position="178"/>
        <end position="200"/>
    </location>
</feature>